<dbReference type="EMBL" id="BPPX01000004">
    <property type="protein sequence ID" value="GJC79943.1"/>
    <property type="molecule type" value="Genomic_DNA"/>
</dbReference>
<accession>A0AA37GGJ2</accession>
<reference evidence="4 5" key="1">
    <citation type="submission" date="2021-07" db="EMBL/GenBank/DDBJ databases">
        <title>Genome data of Colletotrichum spaethianum.</title>
        <authorList>
            <person name="Utami Y.D."/>
            <person name="Hiruma K."/>
        </authorList>
    </citation>
    <scope>NUCLEOTIDE SEQUENCE [LARGE SCALE GENOMIC DNA]</scope>
    <source>
        <strain evidence="4 5">MAFF 242679</strain>
    </source>
</reference>
<dbReference type="AlphaFoldDB" id="A0AA37GGJ2"/>
<evidence type="ECO:0000259" key="2">
    <source>
        <dbReference type="Pfam" id="PF00732"/>
    </source>
</evidence>
<dbReference type="PANTHER" id="PTHR11552:SF219">
    <property type="entry name" value="GLUCOSE-METHANOL-CHOLINE OXIDOREDUCTASE N-TERMINAL DOMAIN-CONTAINING PROTEIN"/>
    <property type="match status" value="1"/>
</dbReference>
<dbReference type="GO" id="GO:0016614">
    <property type="term" value="F:oxidoreductase activity, acting on CH-OH group of donors"/>
    <property type="evidence" value="ECO:0007669"/>
    <property type="project" value="InterPro"/>
</dbReference>
<dbReference type="InterPro" id="IPR012132">
    <property type="entry name" value="GMC_OxRdtase"/>
</dbReference>
<dbReference type="SUPFAM" id="SSF54373">
    <property type="entry name" value="FAD-linked reductases, C-terminal domain"/>
    <property type="match status" value="1"/>
</dbReference>
<dbReference type="InterPro" id="IPR000172">
    <property type="entry name" value="GMC_OxRdtase_N"/>
</dbReference>
<dbReference type="InterPro" id="IPR036188">
    <property type="entry name" value="FAD/NAD-bd_sf"/>
</dbReference>
<dbReference type="GO" id="GO:0050660">
    <property type="term" value="F:flavin adenine dinucleotide binding"/>
    <property type="evidence" value="ECO:0007669"/>
    <property type="project" value="InterPro"/>
</dbReference>
<dbReference type="Gene3D" id="3.50.50.60">
    <property type="entry name" value="FAD/NAD(P)-binding domain"/>
    <property type="match status" value="2"/>
</dbReference>
<evidence type="ECO:0000313" key="5">
    <source>
        <dbReference type="Proteomes" id="UP001055172"/>
    </source>
</evidence>
<dbReference type="Pfam" id="PF05199">
    <property type="entry name" value="GMC_oxred_C"/>
    <property type="match status" value="1"/>
</dbReference>
<name>A0AA37GGJ2_9PEZI</name>
<sequence length="806" mass="86676">MVWPFPRSYPERKAIDVDGKTFDYVIVGGGTAACVLASRLSEDPDTTVLVICKGKVRDTWIDRVPIIGNANDGKGPQIETFWSEPHEQWDGCKTRTFNTQALGGATRVNGLMLTRGAPGNYNQWAALGNDQWSWDKCEPYFKKIEDAACYPDASHRGHDAGDLNLPVRDDANDPGAPAMGLFTIDCMIDKFGYRHSALSAYLPKSKVLERETRLTLCTGVMATRLETSADGTEATGVYILDHLSERPGRECFVKANREVIVCCGTHLTPQFLMLSGIGPKEHLAKHKIPLVRDMPGVGADLQDHVAFSIAFQVRLADSYIRMLNPLIGLWHFILFLLFKTGMLATSGARLCAWFHTDTVEEATMTVRHRGNAVDETHDNTDALRPENVPDIELLFINAAYGFEKGKGYSAFQTTLVQPFSRGRIELASSDPLKHPKVFHHYITDPRDWAAARKAARVSMNYVERFRQTNYPFNSTWHLAPGVEAGSVEGGWRDVTDEQIDAYIKQGLLNFYHATSTCRMALEEENGVVGQDLRVHGFKNLRIADASVFPKVTSAHTAAPSQQVLVEPGDGLEEGVLLGVLLDLLAQVAADGEAVLDAGVEVDLVGQARLLQNLLGLVALVGGEDGVGLCGGDGEGSGDGGELLLLDEARVGNVADLDAVLEVADDVLGTEAVADGADVGQAKVVLQVLDGVDDDGVNGLLGVRVLAVATLGDPLGDVQARGGRQTQLVAVEKVDDQSGVAVGGKLVGDKLGVGPDAEDVGDEEDTRVLVRLVGGSLSKVALILAGDGNLLALRSAPVLETCNKNTA</sequence>
<evidence type="ECO:0000313" key="4">
    <source>
        <dbReference type="EMBL" id="GJC79943.1"/>
    </source>
</evidence>
<protein>
    <submittedName>
        <fullName evidence="4">L-sorbose 1-dehydrogenase</fullName>
    </submittedName>
</protein>
<comment type="caution">
    <text evidence="4">The sequence shown here is derived from an EMBL/GenBank/DDBJ whole genome shotgun (WGS) entry which is preliminary data.</text>
</comment>
<proteinExistence type="inferred from homology"/>
<feature type="domain" description="Glucose-methanol-choline oxidoreductase N-terminal" evidence="2">
    <location>
        <begin position="22"/>
        <end position="305"/>
    </location>
</feature>
<organism evidence="4 5">
    <name type="scientific">Colletotrichum liriopes</name>
    <dbReference type="NCBI Taxonomy" id="708192"/>
    <lineage>
        <taxon>Eukaryota</taxon>
        <taxon>Fungi</taxon>
        <taxon>Dikarya</taxon>
        <taxon>Ascomycota</taxon>
        <taxon>Pezizomycotina</taxon>
        <taxon>Sordariomycetes</taxon>
        <taxon>Hypocreomycetidae</taxon>
        <taxon>Glomerellales</taxon>
        <taxon>Glomerellaceae</taxon>
        <taxon>Colletotrichum</taxon>
        <taxon>Colletotrichum spaethianum species complex</taxon>
    </lineage>
</organism>
<dbReference type="PROSITE" id="PS51257">
    <property type="entry name" value="PROKAR_LIPOPROTEIN"/>
    <property type="match status" value="1"/>
</dbReference>
<dbReference type="SUPFAM" id="SSF51905">
    <property type="entry name" value="FAD/NAD(P)-binding domain"/>
    <property type="match status" value="1"/>
</dbReference>
<evidence type="ECO:0000256" key="1">
    <source>
        <dbReference type="ARBA" id="ARBA00010790"/>
    </source>
</evidence>
<dbReference type="Proteomes" id="UP001055172">
    <property type="component" value="Unassembled WGS sequence"/>
</dbReference>
<feature type="domain" description="Glucose-methanol-choline oxidoreductase C-terminal" evidence="3">
    <location>
        <begin position="418"/>
        <end position="559"/>
    </location>
</feature>
<dbReference type="InterPro" id="IPR007867">
    <property type="entry name" value="GMC_OxRtase_C"/>
</dbReference>
<evidence type="ECO:0000259" key="3">
    <source>
        <dbReference type="Pfam" id="PF05199"/>
    </source>
</evidence>
<dbReference type="Gene3D" id="3.30.560.10">
    <property type="entry name" value="Glucose Oxidase, domain 3"/>
    <property type="match status" value="2"/>
</dbReference>
<keyword evidence="5" id="KW-1185">Reference proteome</keyword>
<gene>
    <name evidence="4" type="ORF">ColLi_02781</name>
</gene>
<comment type="similarity">
    <text evidence="1">Belongs to the GMC oxidoreductase family.</text>
</comment>
<dbReference type="PANTHER" id="PTHR11552">
    <property type="entry name" value="GLUCOSE-METHANOL-CHOLINE GMC OXIDOREDUCTASE"/>
    <property type="match status" value="1"/>
</dbReference>
<dbReference type="Pfam" id="PF00732">
    <property type="entry name" value="GMC_oxred_N"/>
    <property type="match status" value="1"/>
</dbReference>